<dbReference type="InterPro" id="IPR046583">
    <property type="entry name" value="DUF6631"/>
</dbReference>
<organism evidence="3 4">
    <name type="scientific">Candidatus Dactylopiibacterium carminicum</name>
    <dbReference type="NCBI Taxonomy" id="857335"/>
    <lineage>
        <taxon>Bacteria</taxon>
        <taxon>Pseudomonadati</taxon>
        <taxon>Pseudomonadota</taxon>
        <taxon>Betaproteobacteria</taxon>
        <taxon>Rhodocyclales</taxon>
        <taxon>Rhodocyclaceae</taxon>
        <taxon>Candidatus Dactylopiibacterium</taxon>
    </lineage>
</organism>
<dbReference type="Pfam" id="PF20336">
    <property type="entry name" value="DUF6631"/>
    <property type="match status" value="1"/>
</dbReference>
<reference evidence="2 5" key="1">
    <citation type="submission" date="2016-08" db="EMBL/GenBank/DDBJ databases">
        <title>Candidatus Dactylopiibacterium carminicum genome sequence.</title>
        <authorList>
            <person name="Ramirez-Puebla S.T."/>
            <person name="Ormeno-Orrillo E."/>
            <person name="Vera-Ponce De Leon A."/>
            <person name="Luis L."/>
            <person name="Sanchez-Flores A."/>
            <person name="Monica R."/>
            <person name="Martinez-Romero E."/>
        </authorList>
    </citation>
    <scope>NUCLEOTIDE SEQUENCE [LARGE SCALE GENOMIC DNA]</scope>
    <source>
        <strain evidence="2">END1</strain>
    </source>
</reference>
<reference evidence="3 4" key="2">
    <citation type="submission" date="2017-07" db="EMBL/GenBank/DDBJ databases">
        <title>Candidatus Dactylopiibacterium carminicum, a nitrogen-fixing symbiont of the cochineal insect Dactylopius coccus and Dactylopius opuntiae (Hemiptera: Coccoidea: Dactylopiidae).</title>
        <authorList>
            <person name="Vera A."/>
        </authorList>
    </citation>
    <scope>NUCLEOTIDE SEQUENCE [LARGE SCALE GENOMIC DNA]</scope>
    <source>
        <strain evidence="3 4">NFDCM</strain>
    </source>
</reference>
<protein>
    <submittedName>
        <fullName evidence="3">Uncharacterized protein</fullName>
    </submittedName>
</protein>
<evidence type="ECO:0000313" key="4">
    <source>
        <dbReference type="Proteomes" id="UP000216107"/>
    </source>
</evidence>
<gene>
    <name evidence="2" type="ORF">BGI27_01710</name>
    <name evidence="3" type="ORF">CGU29_01460</name>
</gene>
<comment type="caution">
    <text evidence="3">The sequence shown here is derived from an EMBL/GenBank/DDBJ whole genome shotgun (WGS) entry which is preliminary data.</text>
</comment>
<evidence type="ECO:0000313" key="5">
    <source>
        <dbReference type="Proteomes" id="UP000623509"/>
    </source>
</evidence>
<proteinExistence type="predicted"/>
<name>A0A272EZT4_9RHOO</name>
<dbReference type="EMBL" id="NMRN01000002">
    <property type="protein sequence ID" value="PAS95140.1"/>
    <property type="molecule type" value="Genomic_DNA"/>
</dbReference>
<dbReference type="Proteomes" id="UP000623509">
    <property type="component" value="Unassembled WGS sequence"/>
</dbReference>
<dbReference type="EMBL" id="MDUX01000003">
    <property type="protein sequence ID" value="KAF7600625.1"/>
    <property type="molecule type" value="Genomic_DNA"/>
</dbReference>
<evidence type="ECO:0000256" key="1">
    <source>
        <dbReference type="SAM" id="MobiDB-lite"/>
    </source>
</evidence>
<evidence type="ECO:0000313" key="2">
    <source>
        <dbReference type="EMBL" id="KAF7600625.1"/>
    </source>
</evidence>
<evidence type="ECO:0000313" key="3">
    <source>
        <dbReference type="EMBL" id="PAS95140.1"/>
    </source>
</evidence>
<dbReference type="AlphaFoldDB" id="A0A272EZT4"/>
<feature type="region of interest" description="Disordered" evidence="1">
    <location>
        <begin position="149"/>
        <end position="171"/>
    </location>
</feature>
<accession>A0A272EZT4</accession>
<dbReference type="Proteomes" id="UP000216107">
    <property type="component" value="Unassembled WGS sequence"/>
</dbReference>
<keyword evidence="5" id="KW-1185">Reference proteome</keyword>
<sequence>MARKMAPKPAARRSRKAAAPADDLAVLFPDREITVAGVQLTVRELTFEEQVAHHAVLADLADALGAIPPDALQTESGVNVVLDVLAAHWEGVRGLVAISTGQPLDWIRALGGEDGENLALTWWAVNQGFFMRRLLRPALMRRVLQVGAGSSQPSSSTATAARTSAATPHAS</sequence>